<feature type="transmembrane region" description="Helical" evidence="1">
    <location>
        <begin position="205"/>
        <end position="231"/>
    </location>
</feature>
<reference evidence="2 3" key="1">
    <citation type="submission" date="2019-01" db="EMBL/GenBank/DDBJ databases">
        <title>Ktedonosporobacter rubrisoli SCAWS-G2.</title>
        <authorList>
            <person name="Huang Y."/>
            <person name="Yan B."/>
        </authorList>
    </citation>
    <scope>NUCLEOTIDE SEQUENCE [LARGE SCALE GENOMIC DNA]</scope>
    <source>
        <strain evidence="2 3">SCAWS-G2</strain>
    </source>
</reference>
<dbReference type="Proteomes" id="UP000290365">
    <property type="component" value="Chromosome"/>
</dbReference>
<protein>
    <submittedName>
        <fullName evidence="2">Uncharacterized protein</fullName>
    </submittedName>
</protein>
<keyword evidence="3" id="KW-1185">Reference proteome</keyword>
<feature type="transmembrane region" description="Helical" evidence="1">
    <location>
        <begin position="89"/>
        <end position="110"/>
    </location>
</feature>
<proteinExistence type="predicted"/>
<feature type="transmembrane region" description="Helical" evidence="1">
    <location>
        <begin position="277"/>
        <end position="294"/>
    </location>
</feature>
<keyword evidence="1" id="KW-0812">Transmembrane</keyword>
<keyword evidence="1" id="KW-0472">Membrane</keyword>
<evidence type="ECO:0000313" key="2">
    <source>
        <dbReference type="EMBL" id="QBD80067.1"/>
    </source>
</evidence>
<evidence type="ECO:0000256" key="1">
    <source>
        <dbReference type="SAM" id="Phobius"/>
    </source>
</evidence>
<name>A0A4P6JWI7_KTERU</name>
<dbReference type="AlphaFoldDB" id="A0A4P6JWI7"/>
<organism evidence="2 3">
    <name type="scientific">Ktedonosporobacter rubrisoli</name>
    <dbReference type="NCBI Taxonomy" id="2509675"/>
    <lineage>
        <taxon>Bacteria</taxon>
        <taxon>Bacillati</taxon>
        <taxon>Chloroflexota</taxon>
        <taxon>Ktedonobacteria</taxon>
        <taxon>Ktedonobacterales</taxon>
        <taxon>Ktedonosporobacteraceae</taxon>
        <taxon>Ktedonosporobacter</taxon>
    </lineage>
</organism>
<feature type="transmembrane region" description="Helical" evidence="1">
    <location>
        <begin position="58"/>
        <end position="77"/>
    </location>
</feature>
<dbReference type="EMBL" id="CP035758">
    <property type="protein sequence ID" value="QBD80067.1"/>
    <property type="molecule type" value="Genomic_DNA"/>
</dbReference>
<sequence>MSTHPLSSDPAQNKNVSILSAGLLLRILAGGIAAAIILTAFGLLTSSGHGAAFLLQKIIVNLVSGLLYVAVMAPLAISLPLRWPARFGAIFVPLYVTGVLADLVEAYFYTTTLTPFKLVMALIFESIPFLLIALVIAWLLPPSSKARSRPGLRQRALLSWLWRIVLVGILYVPTYYLFATLVTPIEHIFYHDPSFVAQLHTQVPPASVTIILEAFRGVFFALAMLPVLAVMDGPSWPLLLYLTLIGVVIEAWVPLLGQANWPWAMRLGNMLELTGDALGRGIAITLLLALPATFKRRKETEAG</sequence>
<feature type="transmembrane region" description="Helical" evidence="1">
    <location>
        <begin position="116"/>
        <end position="140"/>
    </location>
</feature>
<feature type="transmembrane region" description="Helical" evidence="1">
    <location>
        <begin position="23"/>
        <end position="46"/>
    </location>
</feature>
<dbReference type="RefSeq" id="WP_129891133.1">
    <property type="nucleotide sequence ID" value="NZ_CP035758.1"/>
</dbReference>
<accession>A0A4P6JWI7</accession>
<gene>
    <name evidence="2" type="ORF">EPA93_30425</name>
</gene>
<feature type="transmembrane region" description="Helical" evidence="1">
    <location>
        <begin position="238"/>
        <end position="257"/>
    </location>
</feature>
<feature type="transmembrane region" description="Helical" evidence="1">
    <location>
        <begin position="160"/>
        <end position="185"/>
    </location>
</feature>
<dbReference type="KEGG" id="kbs:EPA93_30425"/>
<dbReference type="OrthoDB" id="9833956at2"/>
<evidence type="ECO:0000313" key="3">
    <source>
        <dbReference type="Proteomes" id="UP000290365"/>
    </source>
</evidence>
<keyword evidence="1" id="KW-1133">Transmembrane helix</keyword>